<proteinExistence type="predicted"/>
<name>A0A3L7ATD9_9MICO</name>
<accession>A0A3L7ATD9</accession>
<dbReference type="Proteomes" id="UP000269438">
    <property type="component" value="Unassembled WGS sequence"/>
</dbReference>
<sequence length="162" mass="17028">MACSLGGCATSEAARIEAHNAQLPSVDESEPAVGTQPEEDGYVPATGGEVLLQVQQQGKQNFSFGSLDYEHVSWKIECMQSAAYSISLKYSGESGPSARSEGKDCASGDTLYRSPLLVADRTVSLEDTGEGMGVSVPSRAGAADITVDVPRGISYLLTVYIE</sequence>
<evidence type="ECO:0000313" key="2">
    <source>
        <dbReference type="EMBL" id="RLP83789.1"/>
    </source>
</evidence>
<organism evidence="2 3">
    <name type="scientific">Mycetocola lacteus</name>
    <dbReference type="NCBI Taxonomy" id="76637"/>
    <lineage>
        <taxon>Bacteria</taxon>
        <taxon>Bacillati</taxon>
        <taxon>Actinomycetota</taxon>
        <taxon>Actinomycetes</taxon>
        <taxon>Micrococcales</taxon>
        <taxon>Microbacteriaceae</taxon>
        <taxon>Mycetocola</taxon>
    </lineage>
</organism>
<evidence type="ECO:0000256" key="1">
    <source>
        <dbReference type="SAM" id="MobiDB-lite"/>
    </source>
</evidence>
<evidence type="ECO:0000313" key="3">
    <source>
        <dbReference type="Proteomes" id="UP000269438"/>
    </source>
</evidence>
<reference evidence="2 3" key="1">
    <citation type="submission" date="2018-10" db="EMBL/GenBank/DDBJ databases">
        <authorList>
            <person name="Li J."/>
        </authorList>
    </citation>
    <scope>NUCLEOTIDE SEQUENCE [LARGE SCALE GENOMIC DNA]</scope>
    <source>
        <strain evidence="2 3">JCM 11654</strain>
    </source>
</reference>
<gene>
    <name evidence="2" type="ORF">D9V34_02980</name>
</gene>
<keyword evidence="3" id="KW-1185">Reference proteome</keyword>
<protein>
    <submittedName>
        <fullName evidence="2">Uncharacterized protein</fullName>
    </submittedName>
</protein>
<dbReference type="EMBL" id="RCUY01000002">
    <property type="protein sequence ID" value="RLP83789.1"/>
    <property type="molecule type" value="Genomic_DNA"/>
</dbReference>
<comment type="caution">
    <text evidence="2">The sequence shown here is derived from an EMBL/GenBank/DDBJ whole genome shotgun (WGS) entry which is preliminary data.</text>
</comment>
<dbReference type="AlphaFoldDB" id="A0A3L7ATD9"/>
<feature type="region of interest" description="Disordered" evidence="1">
    <location>
        <begin position="21"/>
        <end position="44"/>
    </location>
</feature>